<dbReference type="RefSeq" id="WP_036478616.1">
    <property type="nucleotide sequence ID" value="NZ_JMQM01000001.1"/>
</dbReference>
<dbReference type="OrthoDB" id="1551132at2"/>
<dbReference type="STRING" id="472175.EL18_00079"/>
<dbReference type="AlphaFoldDB" id="A0A084U7X9"/>
<evidence type="ECO:0000313" key="2">
    <source>
        <dbReference type="Proteomes" id="UP000053675"/>
    </source>
</evidence>
<organism evidence="1 2">
    <name type="scientific">Nitratireductor basaltis</name>
    <dbReference type="NCBI Taxonomy" id="472175"/>
    <lineage>
        <taxon>Bacteria</taxon>
        <taxon>Pseudomonadati</taxon>
        <taxon>Pseudomonadota</taxon>
        <taxon>Alphaproteobacteria</taxon>
        <taxon>Hyphomicrobiales</taxon>
        <taxon>Phyllobacteriaceae</taxon>
        <taxon>Nitratireductor</taxon>
    </lineage>
</organism>
<keyword evidence="2" id="KW-1185">Reference proteome</keyword>
<dbReference type="Proteomes" id="UP000053675">
    <property type="component" value="Unassembled WGS sequence"/>
</dbReference>
<sequence length="84" mass="10023">MPRTVPELKTDEEAEAFLEQDLSDLDFSQFRPMRFEIAHKSERVNMRMPKDQLDLIKREAAKRGLPYQRFMRELVTRGLETLKP</sequence>
<accession>A0A084U7X9</accession>
<comment type="caution">
    <text evidence="1">The sequence shown here is derived from an EMBL/GenBank/DDBJ whole genome shotgun (WGS) entry which is preliminary data.</text>
</comment>
<dbReference type="Pfam" id="PF12441">
    <property type="entry name" value="CopG_antitoxin"/>
    <property type="match status" value="1"/>
</dbReference>
<protein>
    <submittedName>
        <fullName evidence="1">Uncharacterized protein</fullName>
    </submittedName>
</protein>
<gene>
    <name evidence="1" type="ORF">EL18_00079</name>
</gene>
<dbReference type="eggNOG" id="COG5304">
    <property type="taxonomic scope" value="Bacteria"/>
</dbReference>
<reference evidence="1 2" key="1">
    <citation type="submission" date="2014-05" db="EMBL/GenBank/DDBJ databases">
        <title>Draft Genome Sequence of Nitratireductor basaltis Strain UMTGB225, A Marine Bacterium Isolated from Green Barrel Tunicate.</title>
        <authorList>
            <person name="Gan H.Y."/>
        </authorList>
    </citation>
    <scope>NUCLEOTIDE SEQUENCE [LARGE SCALE GENOMIC DNA]</scope>
    <source>
        <strain evidence="1 2">UMTGB225</strain>
    </source>
</reference>
<dbReference type="EMBL" id="JMQM01000001">
    <property type="protein sequence ID" value="KFB09065.1"/>
    <property type="molecule type" value="Genomic_DNA"/>
</dbReference>
<dbReference type="PATRIC" id="fig|472175.3.peg.81"/>
<evidence type="ECO:0000313" key="1">
    <source>
        <dbReference type="EMBL" id="KFB09065.1"/>
    </source>
</evidence>
<proteinExistence type="predicted"/>
<dbReference type="InterPro" id="IPR022148">
    <property type="entry name" value="CopG_antitoxin"/>
</dbReference>
<name>A0A084U7X9_9HYPH</name>